<comment type="caution">
    <text evidence="6">The sequence shown here is derived from an EMBL/GenBank/DDBJ whole genome shotgun (WGS) entry which is preliminary data.</text>
</comment>
<dbReference type="PANTHER" id="PTHR46080">
    <property type="entry name" value="MITOCHONDRIAL SUBSTRATE CARRIER FAMILY PROTEIN J"/>
    <property type="match status" value="1"/>
</dbReference>
<feature type="repeat" description="Solcar" evidence="4">
    <location>
        <begin position="251"/>
        <end position="337"/>
    </location>
</feature>
<keyword evidence="5" id="KW-0813">Transport</keyword>
<reference evidence="6 7" key="1">
    <citation type="journal article" date="2012" name="Genome Biol.">
        <title>Genome and low-iron response of an oceanic diatom adapted to chronic iron limitation.</title>
        <authorList>
            <person name="Lommer M."/>
            <person name="Specht M."/>
            <person name="Roy A.S."/>
            <person name="Kraemer L."/>
            <person name="Andreson R."/>
            <person name="Gutowska M.A."/>
            <person name="Wolf J."/>
            <person name="Bergner S.V."/>
            <person name="Schilhabel M.B."/>
            <person name="Klostermeier U.C."/>
            <person name="Beiko R.G."/>
            <person name="Rosenstiel P."/>
            <person name="Hippler M."/>
            <person name="Laroche J."/>
        </authorList>
    </citation>
    <scope>NUCLEOTIDE SEQUENCE [LARGE SCALE GENOMIC DNA]</scope>
    <source>
        <strain evidence="6 7">CCMP1005</strain>
    </source>
</reference>
<keyword evidence="2 4" id="KW-0812">Transmembrane</keyword>
<evidence type="ECO:0000313" key="6">
    <source>
        <dbReference type="EMBL" id="EJK62099.1"/>
    </source>
</evidence>
<dbReference type="Pfam" id="PF00153">
    <property type="entry name" value="Mito_carr"/>
    <property type="match status" value="2"/>
</dbReference>
<evidence type="ECO:0000256" key="1">
    <source>
        <dbReference type="ARBA" id="ARBA00004141"/>
    </source>
</evidence>
<organism evidence="6 7">
    <name type="scientific">Thalassiosira oceanica</name>
    <name type="common">Marine diatom</name>
    <dbReference type="NCBI Taxonomy" id="159749"/>
    <lineage>
        <taxon>Eukaryota</taxon>
        <taxon>Sar</taxon>
        <taxon>Stramenopiles</taxon>
        <taxon>Ochrophyta</taxon>
        <taxon>Bacillariophyta</taxon>
        <taxon>Coscinodiscophyceae</taxon>
        <taxon>Thalassiosirophycidae</taxon>
        <taxon>Thalassiosirales</taxon>
        <taxon>Thalassiosiraceae</taxon>
        <taxon>Thalassiosira</taxon>
    </lineage>
</organism>
<evidence type="ECO:0000313" key="7">
    <source>
        <dbReference type="Proteomes" id="UP000266841"/>
    </source>
</evidence>
<evidence type="ECO:0000256" key="3">
    <source>
        <dbReference type="ARBA" id="ARBA00023136"/>
    </source>
</evidence>
<dbReference type="PROSITE" id="PS50920">
    <property type="entry name" value="SOLCAR"/>
    <property type="match status" value="2"/>
</dbReference>
<dbReference type="EMBL" id="AGNL01019122">
    <property type="protein sequence ID" value="EJK62099.1"/>
    <property type="molecule type" value="Genomic_DNA"/>
</dbReference>
<name>K0SAZ3_THAOC</name>
<protein>
    <recommendedName>
        <fullName evidence="8">Mitochondrial carrier protein</fullName>
    </recommendedName>
</protein>
<dbReference type="InterPro" id="IPR023395">
    <property type="entry name" value="MCP_dom_sf"/>
</dbReference>
<dbReference type="Proteomes" id="UP000266841">
    <property type="component" value="Unassembled WGS sequence"/>
</dbReference>
<sequence length="344" mass="37243">MSSSIGGERAEIPAVPARMRTVNHVDTQWSDIDKGRLFTIGTFMYSGLTAILHPLTVVKIRSQTASPAESRAGPSTMSPSNIGQYYRGMPIVISLAVPARILYISTLEFTRESVSNGARYYVDHPPPPLARYGEEIRGLEPLITPAAGGIAGGLAAVVSQCVVVPMDVVSQKQMVMKSEDYKSKGGAMQVTRTIIAQSGYRGLFKGFGLSLFTSLPTGTVWWATYAYMKDQLKGYADPDNLSVKSIPLLARQASVQVLSAVASAIVASSLTQPLDTIKTRLQVGKSTDVNVKLSSPTTIVRELASTKGLYKGLMPRIMHMSVWGSILSAAFEYLKLVSRKDYNQ</sequence>
<dbReference type="OrthoDB" id="250329at2759"/>
<comment type="subcellular location">
    <subcellularLocation>
        <location evidence="1">Membrane</location>
        <topology evidence="1">Multi-pass membrane protein</topology>
    </subcellularLocation>
</comment>
<gene>
    <name evidence="6" type="ORF">THAOC_17305</name>
</gene>
<dbReference type="SUPFAM" id="SSF103506">
    <property type="entry name" value="Mitochondrial carrier"/>
    <property type="match status" value="1"/>
</dbReference>
<dbReference type="Gene3D" id="1.50.40.10">
    <property type="entry name" value="Mitochondrial carrier domain"/>
    <property type="match status" value="1"/>
</dbReference>
<dbReference type="GO" id="GO:0016020">
    <property type="term" value="C:membrane"/>
    <property type="evidence" value="ECO:0007669"/>
    <property type="project" value="UniProtKB-SubCell"/>
</dbReference>
<dbReference type="InterPro" id="IPR018108">
    <property type="entry name" value="MCP_transmembrane"/>
</dbReference>
<evidence type="ECO:0000256" key="2">
    <source>
        <dbReference type="ARBA" id="ARBA00022692"/>
    </source>
</evidence>
<accession>K0SAZ3</accession>
<feature type="repeat" description="Solcar" evidence="4">
    <location>
        <begin position="143"/>
        <end position="231"/>
    </location>
</feature>
<dbReference type="AlphaFoldDB" id="K0SAZ3"/>
<proteinExistence type="inferred from homology"/>
<evidence type="ECO:0000256" key="5">
    <source>
        <dbReference type="RuleBase" id="RU000488"/>
    </source>
</evidence>
<keyword evidence="7" id="KW-1185">Reference proteome</keyword>
<comment type="similarity">
    <text evidence="5">Belongs to the mitochondrial carrier (TC 2.A.29) family.</text>
</comment>
<evidence type="ECO:0000256" key="4">
    <source>
        <dbReference type="PROSITE-ProRule" id="PRU00282"/>
    </source>
</evidence>
<dbReference type="PANTHER" id="PTHR46080:SF3">
    <property type="entry name" value="MITOCHONDRIAL SUBSTRATE CARRIER FAMILY PROTEIN"/>
    <property type="match status" value="1"/>
</dbReference>
<evidence type="ECO:0008006" key="8">
    <source>
        <dbReference type="Google" id="ProtNLM"/>
    </source>
</evidence>
<keyword evidence="3 4" id="KW-0472">Membrane</keyword>
<dbReference type="eggNOG" id="KOG0765">
    <property type="taxonomic scope" value="Eukaryota"/>
</dbReference>
<dbReference type="OMA" id="GPTIMQT"/>